<dbReference type="Proteomes" id="UP000663722">
    <property type="component" value="Chromosome"/>
</dbReference>
<name>A0A975BLE2_9BACT</name>
<dbReference type="PANTHER" id="PTHR30194:SF3">
    <property type="entry name" value="CROSSOVER JUNCTION ENDODEOXYRIBONUCLEASE RUVC"/>
    <property type="match status" value="1"/>
</dbReference>
<dbReference type="KEGG" id="dmm:dnm_035650"/>
<evidence type="ECO:0000313" key="15">
    <source>
        <dbReference type="Proteomes" id="UP000663722"/>
    </source>
</evidence>
<keyword evidence="9 13" id="KW-0238">DNA-binding</keyword>
<keyword evidence="6 13" id="KW-0227">DNA damage</keyword>
<evidence type="ECO:0000256" key="8">
    <source>
        <dbReference type="ARBA" id="ARBA00022842"/>
    </source>
</evidence>
<evidence type="ECO:0000256" key="2">
    <source>
        <dbReference type="ARBA" id="ARBA00022490"/>
    </source>
</evidence>
<feature type="binding site" evidence="13">
    <location>
        <position position="142"/>
    </location>
    <ligand>
        <name>Mg(2+)</name>
        <dbReference type="ChEBI" id="CHEBI:18420"/>
        <label>1</label>
    </ligand>
</feature>
<sequence>MIKIIGIDPGLAATGVGVVRGKRLKADGFSFGTIYTSQKLPLPERLSHIYSRLLLVLKDEKPDLMVVEDIFSVEKYPKSGITLGKATGVILLAGYQMNVPVTEVPVREAKQVLTGNGNASKAQLEKAVRHVLNLKTPIKPFHASDAMALALIGLYRYQNTV</sequence>
<feature type="binding site" evidence="13">
    <location>
        <position position="8"/>
    </location>
    <ligand>
        <name>Mg(2+)</name>
        <dbReference type="ChEBI" id="CHEBI:18420"/>
        <label>1</label>
    </ligand>
</feature>
<evidence type="ECO:0000256" key="13">
    <source>
        <dbReference type="HAMAP-Rule" id="MF_00034"/>
    </source>
</evidence>
<dbReference type="GO" id="GO:0006281">
    <property type="term" value="P:DNA repair"/>
    <property type="evidence" value="ECO:0007669"/>
    <property type="project" value="UniProtKB-UniRule"/>
</dbReference>
<dbReference type="EMBL" id="CP061800">
    <property type="protein sequence ID" value="QTA87531.1"/>
    <property type="molecule type" value="Genomic_DNA"/>
</dbReference>
<keyword evidence="5 13" id="KW-0255">Endonuclease</keyword>
<evidence type="ECO:0000256" key="7">
    <source>
        <dbReference type="ARBA" id="ARBA00022801"/>
    </source>
</evidence>
<dbReference type="FunFam" id="3.30.420.10:FF:000002">
    <property type="entry name" value="Crossover junction endodeoxyribonuclease RuvC"/>
    <property type="match status" value="1"/>
</dbReference>
<keyword evidence="7 13" id="KW-0378">Hydrolase</keyword>
<keyword evidence="8 13" id="KW-0460">Magnesium</keyword>
<evidence type="ECO:0000256" key="4">
    <source>
        <dbReference type="ARBA" id="ARBA00022723"/>
    </source>
</evidence>
<dbReference type="SUPFAM" id="SSF53098">
    <property type="entry name" value="Ribonuclease H-like"/>
    <property type="match status" value="1"/>
</dbReference>
<dbReference type="Gene3D" id="3.30.420.10">
    <property type="entry name" value="Ribonuclease H-like superfamily/Ribonuclease H"/>
    <property type="match status" value="1"/>
</dbReference>
<dbReference type="GO" id="GO:0008821">
    <property type="term" value="F:crossover junction DNA endonuclease activity"/>
    <property type="evidence" value="ECO:0007669"/>
    <property type="project" value="UniProtKB-UniRule"/>
</dbReference>
<comment type="catalytic activity">
    <reaction evidence="12 13">
        <text>Endonucleolytic cleavage at a junction such as a reciprocal single-stranded crossover between two homologous DNA duplexes (Holliday junction).</text>
        <dbReference type="EC" id="3.1.21.10"/>
    </reaction>
</comment>
<gene>
    <name evidence="13 14" type="primary">ruvC</name>
    <name evidence="14" type="ORF">dnm_035650</name>
</gene>
<comment type="subunit">
    <text evidence="13">Homodimer which binds Holliday junction (HJ) DNA. The HJ becomes 2-fold symmetrical on binding to RuvC with unstacked arms; it has a different conformation from HJ DNA in complex with RuvA. In the full resolvosome a probable DNA-RuvA(4)-RuvB(12)-RuvC(2) complex forms which resolves the HJ.</text>
</comment>
<evidence type="ECO:0000256" key="9">
    <source>
        <dbReference type="ARBA" id="ARBA00023125"/>
    </source>
</evidence>
<evidence type="ECO:0000256" key="10">
    <source>
        <dbReference type="ARBA" id="ARBA00023172"/>
    </source>
</evidence>
<evidence type="ECO:0000256" key="1">
    <source>
        <dbReference type="ARBA" id="ARBA00009518"/>
    </source>
</evidence>
<protein>
    <recommendedName>
        <fullName evidence="13">Crossover junction endodeoxyribonuclease RuvC</fullName>
        <ecNumber evidence="13">3.1.21.10</ecNumber>
    </recommendedName>
    <alternativeName>
        <fullName evidence="13">Holliday junction nuclease RuvC</fullName>
    </alternativeName>
    <alternativeName>
        <fullName evidence="13">Holliday junction resolvase RuvC</fullName>
    </alternativeName>
</protein>
<dbReference type="HAMAP" id="MF_00034">
    <property type="entry name" value="RuvC"/>
    <property type="match status" value="1"/>
</dbReference>
<dbReference type="Pfam" id="PF02075">
    <property type="entry name" value="RuvC"/>
    <property type="match status" value="1"/>
</dbReference>
<dbReference type="EC" id="3.1.21.10" evidence="13"/>
<keyword evidence="4 13" id="KW-0479">Metal-binding</keyword>
<feature type="active site" evidence="13">
    <location>
        <position position="8"/>
    </location>
</feature>
<feature type="active site" evidence="13">
    <location>
        <position position="68"/>
    </location>
</feature>
<dbReference type="GO" id="GO:0048476">
    <property type="term" value="C:Holliday junction resolvase complex"/>
    <property type="evidence" value="ECO:0007669"/>
    <property type="project" value="UniProtKB-UniRule"/>
</dbReference>
<keyword evidence="11 13" id="KW-0234">DNA repair</keyword>
<dbReference type="PRINTS" id="PR00696">
    <property type="entry name" value="RSOLVASERUVC"/>
</dbReference>
<evidence type="ECO:0000256" key="6">
    <source>
        <dbReference type="ARBA" id="ARBA00022763"/>
    </source>
</evidence>
<feature type="binding site" evidence="13">
    <location>
        <position position="68"/>
    </location>
    <ligand>
        <name>Mg(2+)</name>
        <dbReference type="ChEBI" id="CHEBI:18420"/>
        <label>2</label>
    </ligand>
</feature>
<dbReference type="PANTHER" id="PTHR30194">
    <property type="entry name" value="CROSSOVER JUNCTION ENDODEOXYRIBONUCLEASE RUVC"/>
    <property type="match status" value="1"/>
</dbReference>
<dbReference type="InterPro" id="IPR036397">
    <property type="entry name" value="RNaseH_sf"/>
</dbReference>
<evidence type="ECO:0000313" key="14">
    <source>
        <dbReference type="EMBL" id="QTA87531.1"/>
    </source>
</evidence>
<comment type="similarity">
    <text evidence="1 13">Belongs to the RuvC family.</text>
</comment>
<keyword evidence="15" id="KW-1185">Reference proteome</keyword>
<evidence type="ECO:0000256" key="5">
    <source>
        <dbReference type="ARBA" id="ARBA00022759"/>
    </source>
</evidence>
<proteinExistence type="inferred from homology"/>
<dbReference type="GO" id="GO:0000287">
    <property type="term" value="F:magnesium ion binding"/>
    <property type="evidence" value="ECO:0007669"/>
    <property type="project" value="UniProtKB-UniRule"/>
</dbReference>
<dbReference type="GO" id="GO:0005737">
    <property type="term" value="C:cytoplasm"/>
    <property type="evidence" value="ECO:0007669"/>
    <property type="project" value="UniProtKB-SubCell"/>
</dbReference>
<dbReference type="GO" id="GO:0003677">
    <property type="term" value="F:DNA binding"/>
    <property type="evidence" value="ECO:0007669"/>
    <property type="project" value="UniProtKB-KW"/>
</dbReference>
<feature type="active site" evidence="13">
    <location>
        <position position="142"/>
    </location>
</feature>
<dbReference type="GO" id="GO:0006310">
    <property type="term" value="P:DNA recombination"/>
    <property type="evidence" value="ECO:0007669"/>
    <property type="project" value="UniProtKB-UniRule"/>
</dbReference>
<comment type="function">
    <text evidence="13">The RuvA-RuvB-RuvC complex processes Holliday junction (HJ) DNA during genetic recombination and DNA repair. Endonuclease that resolves HJ intermediates. Cleaves cruciform DNA by making single-stranded nicks across the HJ at symmetrical positions within the homologous arms, yielding a 5'-phosphate and a 3'-hydroxyl group; requires a central core of homology in the junction. The consensus cleavage sequence is 5'-(A/T)TT(C/G)-3'. Cleavage occurs on the 3'-side of the TT dinucleotide at the point of strand exchange. HJ branch migration catalyzed by RuvA-RuvB allows RuvC to scan DNA until it finds its consensus sequence, where it cleaves and resolves the cruciform DNA.</text>
</comment>
<keyword evidence="10 13" id="KW-0233">DNA recombination</keyword>
<comment type="cofactor">
    <cofactor evidence="13">
        <name>Mg(2+)</name>
        <dbReference type="ChEBI" id="CHEBI:18420"/>
    </cofactor>
    <text evidence="13">Binds 2 Mg(2+) ion per subunit.</text>
</comment>
<comment type="subcellular location">
    <subcellularLocation>
        <location evidence="13">Cytoplasm</location>
    </subcellularLocation>
</comment>
<dbReference type="InterPro" id="IPR002176">
    <property type="entry name" value="X-over_junc_endoDNase_RuvC"/>
</dbReference>
<organism evidence="14 15">
    <name type="scientific">Desulfonema magnum</name>
    <dbReference type="NCBI Taxonomy" id="45655"/>
    <lineage>
        <taxon>Bacteria</taxon>
        <taxon>Pseudomonadati</taxon>
        <taxon>Thermodesulfobacteriota</taxon>
        <taxon>Desulfobacteria</taxon>
        <taxon>Desulfobacterales</taxon>
        <taxon>Desulfococcaceae</taxon>
        <taxon>Desulfonema</taxon>
    </lineage>
</organism>
<evidence type="ECO:0000256" key="3">
    <source>
        <dbReference type="ARBA" id="ARBA00022722"/>
    </source>
</evidence>
<dbReference type="RefSeq" id="WP_207682687.1">
    <property type="nucleotide sequence ID" value="NZ_CP061800.1"/>
</dbReference>
<dbReference type="AlphaFoldDB" id="A0A975BLE2"/>
<accession>A0A975BLE2</accession>
<reference evidence="14" key="1">
    <citation type="journal article" date="2021" name="Microb. Physiol.">
        <title>Proteogenomic Insights into the Physiology of Marine, Sulfate-Reducing, Filamentous Desulfonema limicola and Desulfonema magnum.</title>
        <authorList>
            <person name="Schnaars V."/>
            <person name="Wohlbrand L."/>
            <person name="Scheve S."/>
            <person name="Hinrichs C."/>
            <person name="Reinhardt R."/>
            <person name="Rabus R."/>
        </authorList>
    </citation>
    <scope>NUCLEOTIDE SEQUENCE</scope>
    <source>
        <strain evidence="14">4be13</strain>
    </source>
</reference>
<dbReference type="InterPro" id="IPR012337">
    <property type="entry name" value="RNaseH-like_sf"/>
</dbReference>
<evidence type="ECO:0000256" key="12">
    <source>
        <dbReference type="ARBA" id="ARBA00029354"/>
    </source>
</evidence>
<evidence type="ECO:0000256" key="11">
    <source>
        <dbReference type="ARBA" id="ARBA00023204"/>
    </source>
</evidence>
<keyword evidence="2 13" id="KW-0963">Cytoplasm</keyword>
<dbReference type="CDD" id="cd16962">
    <property type="entry name" value="RuvC"/>
    <property type="match status" value="1"/>
</dbReference>
<keyword evidence="3 13" id="KW-0540">Nuclease</keyword>